<dbReference type="Proteomes" id="UP000578449">
    <property type="component" value="Unassembled WGS sequence"/>
</dbReference>
<proteinExistence type="predicted"/>
<dbReference type="RefSeq" id="WP_185057197.1">
    <property type="nucleotide sequence ID" value="NZ_BAABIX010000065.1"/>
</dbReference>
<keyword evidence="2" id="KW-1185">Reference proteome</keyword>
<evidence type="ECO:0000313" key="1">
    <source>
        <dbReference type="EMBL" id="MBB5140413.1"/>
    </source>
</evidence>
<dbReference type="EMBL" id="JACHGN010000042">
    <property type="protein sequence ID" value="MBB5140413.1"/>
    <property type="molecule type" value="Genomic_DNA"/>
</dbReference>
<comment type="caution">
    <text evidence="1">The sequence shown here is derived from an EMBL/GenBank/DDBJ whole genome shotgun (WGS) entry which is preliminary data.</text>
</comment>
<organism evidence="1 2">
    <name type="scientific">Thermocatellispora tengchongensis</name>
    <dbReference type="NCBI Taxonomy" id="1073253"/>
    <lineage>
        <taxon>Bacteria</taxon>
        <taxon>Bacillati</taxon>
        <taxon>Actinomycetota</taxon>
        <taxon>Actinomycetes</taxon>
        <taxon>Streptosporangiales</taxon>
        <taxon>Streptosporangiaceae</taxon>
        <taxon>Thermocatellispora</taxon>
    </lineage>
</organism>
<dbReference type="AlphaFoldDB" id="A0A840PQP7"/>
<evidence type="ECO:0000313" key="2">
    <source>
        <dbReference type="Proteomes" id="UP000578449"/>
    </source>
</evidence>
<reference evidence="1 2" key="1">
    <citation type="submission" date="2020-08" db="EMBL/GenBank/DDBJ databases">
        <title>Genomic Encyclopedia of Type Strains, Phase IV (KMG-IV): sequencing the most valuable type-strain genomes for metagenomic binning, comparative biology and taxonomic classification.</title>
        <authorList>
            <person name="Goeker M."/>
        </authorList>
    </citation>
    <scope>NUCLEOTIDE SEQUENCE [LARGE SCALE GENOMIC DNA]</scope>
    <source>
        <strain evidence="1 2">DSM 45615</strain>
    </source>
</reference>
<protein>
    <submittedName>
        <fullName evidence="1">Uncharacterized protein involved in high-affinity Fe2+ transport</fullName>
    </submittedName>
</protein>
<name>A0A840PQP7_9ACTN</name>
<sequence length="88" mass="8938">MAADTHEEIPVSDAHDIDNLDLAATAQQMADDAPAGSLDQAAAASVAITCATTRDIGDARSALAGITPDDVRQKAMELFERLASGAGA</sequence>
<accession>A0A840PQP7</accession>
<gene>
    <name evidence="1" type="ORF">HNP84_010180</name>
</gene>